<dbReference type="FunFam" id="3.30.60.20:FF:000025">
    <property type="entry name" value="Chimaerin"/>
    <property type="match status" value="1"/>
</dbReference>
<dbReference type="FunFam" id="3.30.505.10:FF:000019">
    <property type="entry name" value="Chimaerin"/>
    <property type="match status" value="1"/>
</dbReference>
<dbReference type="PANTHER" id="PTHR46075:SF2">
    <property type="entry name" value="RHO GTPASE ACTIVATING PROTEIN AT 5A, ISOFORM A"/>
    <property type="match status" value="1"/>
</dbReference>
<evidence type="ECO:0000256" key="1">
    <source>
        <dbReference type="ARBA" id="ARBA00004170"/>
    </source>
</evidence>
<dbReference type="SUPFAM" id="SSF48350">
    <property type="entry name" value="GTPase activation domain, GAP"/>
    <property type="match status" value="1"/>
</dbReference>
<evidence type="ECO:0000256" key="12">
    <source>
        <dbReference type="SAM" id="MobiDB-lite"/>
    </source>
</evidence>
<dbReference type="GO" id="GO:0007165">
    <property type="term" value="P:signal transduction"/>
    <property type="evidence" value="ECO:0007669"/>
    <property type="project" value="InterPro"/>
</dbReference>
<dbReference type="Gene3D" id="3.30.505.10">
    <property type="entry name" value="SH2 domain"/>
    <property type="match status" value="1"/>
</dbReference>
<organism evidence="16 17">
    <name type="scientific">Pristionchus mayeri</name>
    <dbReference type="NCBI Taxonomy" id="1317129"/>
    <lineage>
        <taxon>Eukaryota</taxon>
        <taxon>Metazoa</taxon>
        <taxon>Ecdysozoa</taxon>
        <taxon>Nematoda</taxon>
        <taxon>Chromadorea</taxon>
        <taxon>Rhabditida</taxon>
        <taxon>Rhabditina</taxon>
        <taxon>Diplogasteromorpha</taxon>
        <taxon>Diplogasteroidea</taxon>
        <taxon>Neodiplogasteridae</taxon>
        <taxon>Pristionchus</taxon>
    </lineage>
</organism>
<dbReference type="CDD" id="cd00159">
    <property type="entry name" value="RhoGAP"/>
    <property type="match status" value="1"/>
</dbReference>
<evidence type="ECO:0000256" key="5">
    <source>
        <dbReference type="ARBA" id="ARBA00022833"/>
    </source>
</evidence>
<dbReference type="InterPro" id="IPR000980">
    <property type="entry name" value="SH2"/>
</dbReference>
<evidence type="ECO:0000256" key="7">
    <source>
        <dbReference type="ARBA" id="ARBA00023136"/>
    </source>
</evidence>
<dbReference type="FunFam" id="1.10.555.10:FF:000005">
    <property type="entry name" value="Chimaerin"/>
    <property type="match status" value="1"/>
</dbReference>
<comment type="caution">
    <text evidence="16">The sequence shown here is derived from an EMBL/GenBank/DDBJ whole genome shotgun (WGS) entry which is preliminary data.</text>
</comment>
<dbReference type="Gene3D" id="1.10.555.10">
    <property type="entry name" value="Rho GTPase activation protein"/>
    <property type="match status" value="1"/>
</dbReference>
<evidence type="ECO:0000256" key="10">
    <source>
        <dbReference type="ARBA" id="ARBA00077047"/>
    </source>
</evidence>
<proteinExistence type="predicted"/>
<keyword evidence="3" id="KW-0479">Metal-binding</keyword>
<dbReference type="PROSITE" id="PS50238">
    <property type="entry name" value="RHOGAP"/>
    <property type="match status" value="1"/>
</dbReference>
<dbReference type="GO" id="GO:0008270">
    <property type="term" value="F:zinc ion binding"/>
    <property type="evidence" value="ECO:0007669"/>
    <property type="project" value="UniProtKB-KW"/>
</dbReference>
<dbReference type="SUPFAM" id="SSF57889">
    <property type="entry name" value="Cysteine-rich domain"/>
    <property type="match status" value="1"/>
</dbReference>
<dbReference type="PANTHER" id="PTHR46075">
    <property type="entry name" value="CHIMERIN FAMILY MEMBER"/>
    <property type="match status" value="1"/>
</dbReference>
<dbReference type="InterPro" id="IPR002219">
    <property type="entry name" value="PKC_DAG/PE"/>
</dbReference>
<sequence>ILLTFRIAEMTETNRAAHVDMLHPDLIWREPRVASSRVHISSTGRVPRPSPLHVQNSSSSTSSPSRSPLPLVPSSPLPSQRQRRTTLEDESAEYWKQNLYLLQERAPKPRLVCSSHAVDGCPPQYGREFHGLIDRPVADAMLSSVGEGAYLVRSSKRCPDAFTLCMFFDGRVFNYKLYFDGFHFVGEKRFDSMELLVADGLISMYMDKHAADYIQRMADEAIYEQSPYLQYQSAVDKPTKPRSDPRTHSFQSHTFRMIQFCDFCRNFLWGYVQQGVRCEDCGFAAHKKCAERCIPDCRPDSKYVKRMFGVDLTTFYLAHGTPVPPVVNSAIREVESRGMDVEGIYRVSGSHDQMEKLSKQFDTNHNVDLSIVEDIHTVCGLLKLYLRRLPQQLVPLSVYKALLAAFTANHATANEKIRACRKALDGLSEANTTTFYMLLMHLSRVAERADENKMTIENLATIFSPTVFYTGVLPCLPQQQHMLLHYLISNPRIVGPS</sequence>
<feature type="domain" description="Rho-GAP" evidence="15">
    <location>
        <begin position="310"/>
        <end position="495"/>
    </location>
</feature>
<evidence type="ECO:0000256" key="4">
    <source>
        <dbReference type="ARBA" id="ARBA00022771"/>
    </source>
</evidence>
<feature type="non-terminal residue" evidence="16">
    <location>
        <position position="1"/>
    </location>
</feature>
<dbReference type="PROSITE" id="PS50081">
    <property type="entry name" value="ZF_DAG_PE_2"/>
    <property type="match status" value="1"/>
</dbReference>
<dbReference type="InterPro" id="IPR046349">
    <property type="entry name" value="C1-like_sf"/>
</dbReference>
<dbReference type="SUPFAM" id="SSF55550">
    <property type="entry name" value="SH2 domain"/>
    <property type="match status" value="1"/>
</dbReference>
<feature type="domain" description="SH2" evidence="13">
    <location>
        <begin position="128"/>
        <end position="197"/>
    </location>
</feature>
<protein>
    <recommendedName>
        <fullName evidence="8">Beta-chimaerin</fullName>
    </recommendedName>
    <alternativeName>
        <fullName evidence="9">Beta-chimerin</fullName>
    </alternativeName>
    <alternativeName>
        <fullName evidence="10">Rho GTPase-activating protein 3</fullName>
    </alternativeName>
</protein>
<keyword evidence="4" id="KW-0863">Zinc-finger</keyword>
<dbReference type="InterPro" id="IPR000198">
    <property type="entry name" value="RhoGAP_dom"/>
</dbReference>
<dbReference type="Proteomes" id="UP001328107">
    <property type="component" value="Unassembled WGS sequence"/>
</dbReference>
<dbReference type="SMART" id="SM00109">
    <property type="entry name" value="C1"/>
    <property type="match status" value="1"/>
</dbReference>
<comment type="subcellular location">
    <subcellularLocation>
        <location evidence="1">Membrane</location>
        <topology evidence="1">Peripheral membrane protein</topology>
    </subcellularLocation>
</comment>
<dbReference type="Gene3D" id="3.30.60.20">
    <property type="match status" value="1"/>
</dbReference>
<dbReference type="CDD" id="cd20806">
    <property type="entry name" value="C1_CHN"/>
    <property type="match status" value="1"/>
</dbReference>
<dbReference type="SMART" id="SM00324">
    <property type="entry name" value="RhoGAP"/>
    <property type="match status" value="1"/>
</dbReference>
<evidence type="ECO:0000259" key="13">
    <source>
        <dbReference type="PROSITE" id="PS50001"/>
    </source>
</evidence>
<keyword evidence="2" id="KW-0343">GTPase activation</keyword>
<dbReference type="InterPro" id="IPR020454">
    <property type="entry name" value="DAG/PE-bd"/>
</dbReference>
<feature type="domain" description="Phorbol-ester/DAG-type" evidence="14">
    <location>
        <begin position="247"/>
        <end position="297"/>
    </location>
</feature>
<evidence type="ECO:0000259" key="15">
    <source>
        <dbReference type="PROSITE" id="PS50238"/>
    </source>
</evidence>
<dbReference type="GO" id="GO:0016020">
    <property type="term" value="C:membrane"/>
    <property type="evidence" value="ECO:0007669"/>
    <property type="project" value="UniProtKB-SubCell"/>
</dbReference>
<evidence type="ECO:0000256" key="6">
    <source>
        <dbReference type="ARBA" id="ARBA00022999"/>
    </source>
</evidence>
<reference evidence="17" key="1">
    <citation type="submission" date="2022-10" db="EMBL/GenBank/DDBJ databases">
        <title>Genome assembly of Pristionchus species.</title>
        <authorList>
            <person name="Yoshida K."/>
            <person name="Sommer R.J."/>
        </authorList>
    </citation>
    <scope>NUCLEOTIDE SEQUENCE [LARGE SCALE GENOMIC DNA]</scope>
    <source>
        <strain evidence="17">RS5460</strain>
    </source>
</reference>
<dbReference type="InterPro" id="IPR051854">
    <property type="entry name" value="Rho-type_GAP"/>
</dbReference>
<feature type="region of interest" description="Disordered" evidence="12">
    <location>
        <begin position="39"/>
        <end position="90"/>
    </location>
</feature>
<dbReference type="SMART" id="SM00252">
    <property type="entry name" value="SH2"/>
    <property type="match status" value="1"/>
</dbReference>
<feature type="compositionally biased region" description="Low complexity" evidence="12">
    <location>
        <begin position="57"/>
        <end position="69"/>
    </location>
</feature>
<dbReference type="Pfam" id="PF00130">
    <property type="entry name" value="C1_1"/>
    <property type="match status" value="1"/>
</dbReference>
<evidence type="ECO:0000313" key="17">
    <source>
        <dbReference type="Proteomes" id="UP001328107"/>
    </source>
</evidence>
<dbReference type="InterPro" id="IPR008936">
    <property type="entry name" value="Rho_GTPase_activation_prot"/>
</dbReference>
<evidence type="ECO:0000256" key="8">
    <source>
        <dbReference type="ARBA" id="ARBA00073081"/>
    </source>
</evidence>
<dbReference type="InterPro" id="IPR036860">
    <property type="entry name" value="SH2_dom_sf"/>
</dbReference>
<dbReference type="AlphaFoldDB" id="A0AAN4ZPC6"/>
<gene>
    <name evidence="16" type="ORF">PMAYCL1PPCAC_12162</name>
</gene>
<dbReference type="EMBL" id="BTRK01000003">
    <property type="protein sequence ID" value="GMR41967.1"/>
    <property type="molecule type" value="Genomic_DNA"/>
</dbReference>
<dbReference type="Pfam" id="PF00017">
    <property type="entry name" value="SH2"/>
    <property type="match status" value="1"/>
</dbReference>
<evidence type="ECO:0000256" key="3">
    <source>
        <dbReference type="ARBA" id="ARBA00022723"/>
    </source>
</evidence>
<dbReference type="PROSITE" id="PS00479">
    <property type="entry name" value="ZF_DAG_PE_1"/>
    <property type="match status" value="1"/>
</dbReference>
<evidence type="ECO:0000259" key="14">
    <source>
        <dbReference type="PROSITE" id="PS50081"/>
    </source>
</evidence>
<dbReference type="PRINTS" id="PR00008">
    <property type="entry name" value="DAGPEDOMAIN"/>
</dbReference>
<keyword evidence="17" id="KW-1185">Reference proteome</keyword>
<dbReference type="PROSITE" id="PS50001">
    <property type="entry name" value="SH2"/>
    <property type="match status" value="1"/>
</dbReference>
<accession>A0AAN4ZPC6</accession>
<evidence type="ECO:0000256" key="11">
    <source>
        <dbReference type="PROSITE-ProRule" id="PRU00191"/>
    </source>
</evidence>
<keyword evidence="7" id="KW-0472">Membrane</keyword>
<name>A0AAN4ZPC6_9BILA</name>
<evidence type="ECO:0000256" key="9">
    <source>
        <dbReference type="ARBA" id="ARBA00076015"/>
    </source>
</evidence>
<dbReference type="GO" id="GO:0005096">
    <property type="term" value="F:GTPase activator activity"/>
    <property type="evidence" value="ECO:0007669"/>
    <property type="project" value="UniProtKB-KW"/>
</dbReference>
<dbReference type="Pfam" id="PF00620">
    <property type="entry name" value="RhoGAP"/>
    <property type="match status" value="1"/>
</dbReference>
<evidence type="ECO:0000313" key="16">
    <source>
        <dbReference type="EMBL" id="GMR41967.1"/>
    </source>
</evidence>
<keyword evidence="6 11" id="KW-0727">SH2 domain</keyword>
<evidence type="ECO:0000256" key="2">
    <source>
        <dbReference type="ARBA" id="ARBA00022468"/>
    </source>
</evidence>
<keyword evidence="5" id="KW-0862">Zinc</keyword>